<dbReference type="PANTHER" id="PTHR11439:SF489">
    <property type="entry name" value="RNA-DIRECTED DNA POLYMERASE"/>
    <property type="match status" value="1"/>
</dbReference>
<name>A0ABM1RB34_CAMSA</name>
<dbReference type="InterPro" id="IPR043502">
    <property type="entry name" value="DNA/RNA_pol_sf"/>
</dbReference>
<dbReference type="RefSeq" id="XP_019096222.1">
    <property type="nucleotide sequence ID" value="XM_019240677.1"/>
</dbReference>
<dbReference type="GeneID" id="109130741"/>
<evidence type="ECO:0000259" key="1">
    <source>
        <dbReference type="Pfam" id="PF07727"/>
    </source>
</evidence>
<evidence type="ECO:0000313" key="3">
    <source>
        <dbReference type="RefSeq" id="XP_019096222.1"/>
    </source>
</evidence>
<organism evidence="2 3">
    <name type="scientific">Camelina sativa</name>
    <name type="common">False flax</name>
    <name type="synonym">Myagrum sativum</name>
    <dbReference type="NCBI Taxonomy" id="90675"/>
    <lineage>
        <taxon>Eukaryota</taxon>
        <taxon>Viridiplantae</taxon>
        <taxon>Streptophyta</taxon>
        <taxon>Embryophyta</taxon>
        <taxon>Tracheophyta</taxon>
        <taxon>Spermatophyta</taxon>
        <taxon>Magnoliopsida</taxon>
        <taxon>eudicotyledons</taxon>
        <taxon>Gunneridae</taxon>
        <taxon>Pentapetalae</taxon>
        <taxon>rosids</taxon>
        <taxon>malvids</taxon>
        <taxon>Brassicales</taxon>
        <taxon>Brassicaceae</taxon>
        <taxon>Camelineae</taxon>
        <taxon>Camelina</taxon>
    </lineage>
</organism>
<protein>
    <submittedName>
        <fullName evidence="3">Uncharacterized protein LOC109130741</fullName>
    </submittedName>
</protein>
<dbReference type="SUPFAM" id="SSF56672">
    <property type="entry name" value="DNA/RNA polymerases"/>
    <property type="match status" value="1"/>
</dbReference>
<sequence length="352" mass="39394">MALKQHFLDTGFTNSLAVTSLFIRGSGANITYVLVYVDDIIVTGNNSFVVASVLDSFSRRFSTKDPTDLHYFPGIEVSRTSHGLHLMHRKYIMDLLHKNNMHMAKPVPTPLPPSPKLTMASGTPLQDASQYRSVVGSLQYLSFNRPNISYAVNRLSQFMHRPTTDHWQAAKRVLSYLVGTPSHGIFLHANSAILLHGYSDADWAGDTDDYVSTKGYLIYNGRNPLSWSSKKQRGVARSSTDAEYRAVANTAAEVRWLCSLLTELQIQLPSALVIYCDNIGATYLCANPVFHSRMRHIGLDYHFVRDQIQAQRLRVSHVSMDDQLADTLTKLLSRSKFQQACLKIGVTKLPSS</sequence>
<accession>A0ABM1RB34</accession>
<proteinExistence type="predicted"/>
<feature type="domain" description="Reverse transcriptase Ty1/copia-type" evidence="1">
    <location>
        <begin position="4"/>
        <end position="111"/>
    </location>
</feature>
<dbReference type="Proteomes" id="UP000694864">
    <property type="component" value="Chromosome 3"/>
</dbReference>
<keyword evidence="2" id="KW-1185">Reference proteome</keyword>
<reference evidence="3" key="2">
    <citation type="submission" date="2025-08" db="UniProtKB">
        <authorList>
            <consortium name="RefSeq"/>
        </authorList>
    </citation>
    <scope>IDENTIFICATION</scope>
    <source>
        <tissue evidence="3">Leaf</tissue>
    </source>
</reference>
<dbReference type="InterPro" id="IPR013103">
    <property type="entry name" value="RVT_2"/>
</dbReference>
<reference evidence="2" key="1">
    <citation type="journal article" date="2014" name="Nat. Commun.">
        <title>The emerging biofuel crop Camelina sativa retains a highly undifferentiated hexaploid genome structure.</title>
        <authorList>
            <person name="Kagale S."/>
            <person name="Koh C."/>
            <person name="Nixon J."/>
            <person name="Bollina V."/>
            <person name="Clarke W.E."/>
            <person name="Tuteja R."/>
            <person name="Spillane C."/>
            <person name="Robinson S.J."/>
            <person name="Links M.G."/>
            <person name="Clarke C."/>
            <person name="Higgins E.E."/>
            <person name="Huebert T."/>
            <person name="Sharpe A.G."/>
            <person name="Parkin I.A."/>
        </authorList>
    </citation>
    <scope>NUCLEOTIDE SEQUENCE [LARGE SCALE GENOMIC DNA]</scope>
    <source>
        <strain evidence="2">cv. DH55</strain>
    </source>
</reference>
<dbReference type="Pfam" id="PF07727">
    <property type="entry name" value="RVT_2"/>
    <property type="match status" value="1"/>
</dbReference>
<evidence type="ECO:0000313" key="2">
    <source>
        <dbReference type="Proteomes" id="UP000694864"/>
    </source>
</evidence>
<dbReference type="PANTHER" id="PTHR11439">
    <property type="entry name" value="GAG-POL-RELATED RETROTRANSPOSON"/>
    <property type="match status" value="1"/>
</dbReference>
<gene>
    <name evidence="3" type="primary">LOC109130741</name>
</gene>
<dbReference type="CDD" id="cd09272">
    <property type="entry name" value="RNase_HI_RT_Ty1"/>
    <property type="match status" value="1"/>
</dbReference>